<accession>A0ABW9ZPT2</accession>
<evidence type="ECO:0000256" key="8">
    <source>
        <dbReference type="ARBA" id="ARBA00023047"/>
    </source>
</evidence>
<keyword evidence="15" id="KW-1133">Transmembrane helix</keyword>
<evidence type="ECO:0000256" key="7">
    <source>
        <dbReference type="ARBA" id="ARBA00022729"/>
    </source>
</evidence>
<comment type="caution">
    <text evidence="20">The sequence shown here is derived from an EMBL/GenBank/DDBJ whole genome shotgun (WGS) entry which is preliminary data.</text>
</comment>
<dbReference type="PANTHER" id="PTHR33619:SF3">
    <property type="entry name" value="POLYSACCHARIDE EXPORT PROTEIN GFCE-RELATED"/>
    <property type="match status" value="1"/>
</dbReference>
<feature type="domain" description="Polysaccharide export protein N-terminal" evidence="17">
    <location>
        <begin position="141"/>
        <end position="217"/>
    </location>
</feature>
<feature type="signal peptide" evidence="16">
    <location>
        <begin position="1"/>
        <end position="22"/>
    </location>
</feature>
<keyword evidence="9" id="KW-0406">Ion transport</keyword>
<evidence type="ECO:0000259" key="17">
    <source>
        <dbReference type="Pfam" id="PF02563"/>
    </source>
</evidence>
<feature type="domain" description="Soluble ligand binding" evidence="18">
    <location>
        <begin position="578"/>
        <end position="622"/>
    </location>
</feature>
<evidence type="ECO:0000256" key="1">
    <source>
        <dbReference type="ARBA" id="ARBA00004571"/>
    </source>
</evidence>
<feature type="domain" description="SLBB" evidence="19">
    <location>
        <begin position="227"/>
        <end position="303"/>
    </location>
</feature>
<keyword evidence="8" id="KW-0625">Polysaccharide transport</keyword>
<protein>
    <submittedName>
        <fullName evidence="20">Capsule biosynthesis protein</fullName>
    </submittedName>
</protein>
<evidence type="ECO:0000256" key="11">
    <source>
        <dbReference type="ARBA" id="ARBA00023136"/>
    </source>
</evidence>
<dbReference type="RefSeq" id="WP_161817408.1">
    <property type="nucleotide sequence ID" value="NZ_JAACJS010000002.1"/>
</dbReference>
<dbReference type="Pfam" id="PF02563">
    <property type="entry name" value="Poly_export"/>
    <property type="match status" value="1"/>
</dbReference>
<dbReference type="InterPro" id="IPR019554">
    <property type="entry name" value="Soluble_ligand-bd"/>
</dbReference>
<name>A0ABW9ZPT2_9BACT</name>
<evidence type="ECO:0000256" key="6">
    <source>
        <dbReference type="ARBA" id="ARBA00022692"/>
    </source>
</evidence>
<comment type="subcellular location">
    <subcellularLocation>
        <location evidence="1">Cell outer membrane</location>
        <topology evidence="1">Multi-pass membrane protein</topology>
    </subcellularLocation>
</comment>
<reference evidence="20 21" key="1">
    <citation type="submission" date="2020-01" db="EMBL/GenBank/DDBJ databases">
        <title>Genome analysis.</title>
        <authorList>
            <person name="Wu S."/>
            <person name="Wang G."/>
        </authorList>
    </citation>
    <scope>NUCLEOTIDE SEQUENCE [LARGE SCALE GENOMIC DNA]</scope>
    <source>
        <strain evidence="20 21">SYL130</strain>
    </source>
</reference>
<keyword evidence="14" id="KW-0449">Lipoprotein</keyword>
<proteinExistence type="inferred from homology"/>
<evidence type="ECO:0000256" key="16">
    <source>
        <dbReference type="SAM" id="SignalP"/>
    </source>
</evidence>
<keyword evidence="13" id="KW-0998">Cell outer membrane</keyword>
<keyword evidence="11 15" id="KW-0472">Membrane</keyword>
<keyword evidence="7 16" id="KW-0732">Signal</keyword>
<dbReference type="InterPro" id="IPR054765">
    <property type="entry name" value="SLBB_dom"/>
</dbReference>
<dbReference type="InterPro" id="IPR003715">
    <property type="entry name" value="Poly_export_N"/>
</dbReference>
<dbReference type="InterPro" id="IPR049712">
    <property type="entry name" value="Poly_export"/>
</dbReference>
<evidence type="ECO:0000256" key="12">
    <source>
        <dbReference type="ARBA" id="ARBA00023139"/>
    </source>
</evidence>
<evidence type="ECO:0000256" key="15">
    <source>
        <dbReference type="SAM" id="Phobius"/>
    </source>
</evidence>
<keyword evidence="3" id="KW-0813">Transport</keyword>
<evidence type="ECO:0000256" key="4">
    <source>
        <dbReference type="ARBA" id="ARBA00022452"/>
    </source>
</evidence>
<feature type="transmembrane region" description="Helical" evidence="15">
    <location>
        <begin position="791"/>
        <end position="809"/>
    </location>
</feature>
<comment type="similarity">
    <text evidence="2">Belongs to the BexD/CtrA/VexA family.</text>
</comment>
<evidence type="ECO:0000256" key="14">
    <source>
        <dbReference type="ARBA" id="ARBA00023288"/>
    </source>
</evidence>
<evidence type="ECO:0000313" key="21">
    <source>
        <dbReference type="Proteomes" id="UP000753802"/>
    </source>
</evidence>
<evidence type="ECO:0000259" key="19">
    <source>
        <dbReference type="Pfam" id="PF22461"/>
    </source>
</evidence>
<evidence type="ECO:0000256" key="3">
    <source>
        <dbReference type="ARBA" id="ARBA00022448"/>
    </source>
</evidence>
<feature type="domain" description="Soluble ligand binding" evidence="18">
    <location>
        <begin position="310"/>
        <end position="356"/>
    </location>
</feature>
<dbReference type="Pfam" id="PF10531">
    <property type="entry name" value="SLBB"/>
    <property type="match status" value="4"/>
</dbReference>
<keyword evidence="10" id="KW-0626">Porin</keyword>
<dbReference type="Pfam" id="PF22461">
    <property type="entry name" value="SLBB_2"/>
    <property type="match status" value="1"/>
</dbReference>
<keyword evidence="4" id="KW-1134">Transmembrane beta strand</keyword>
<feature type="domain" description="Soluble ligand binding" evidence="18">
    <location>
        <begin position="481"/>
        <end position="530"/>
    </location>
</feature>
<organism evidence="20 21">
    <name type="scientific">Sediminibacterium roseum</name>
    <dbReference type="NCBI Taxonomy" id="1978412"/>
    <lineage>
        <taxon>Bacteria</taxon>
        <taxon>Pseudomonadati</taxon>
        <taxon>Bacteroidota</taxon>
        <taxon>Chitinophagia</taxon>
        <taxon>Chitinophagales</taxon>
        <taxon>Chitinophagaceae</taxon>
        <taxon>Sediminibacterium</taxon>
    </lineage>
</organism>
<keyword evidence="12" id="KW-0564">Palmitate</keyword>
<evidence type="ECO:0000313" key="20">
    <source>
        <dbReference type="EMBL" id="NCI49111.1"/>
    </source>
</evidence>
<keyword evidence="5" id="KW-0762">Sugar transport</keyword>
<gene>
    <name evidence="20" type="ORF">GWC95_04200</name>
</gene>
<keyword evidence="6 15" id="KW-0812">Transmembrane</keyword>
<keyword evidence="21" id="KW-1185">Reference proteome</keyword>
<dbReference type="Proteomes" id="UP000753802">
    <property type="component" value="Unassembled WGS sequence"/>
</dbReference>
<feature type="domain" description="Soluble ligand binding" evidence="18">
    <location>
        <begin position="710"/>
        <end position="755"/>
    </location>
</feature>
<dbReference type="Gene3D" id="3.30.1950.10">
    <property type="entry name" value="wza like domain"/>
    <property type="match status" value="1"/>
</dbReference>
<dbReference type="PANTHER" id="PTHR33619">
    <property type="entry name" value="POLYSACCHARIDE EXPORT PROTEIN GFCE-RELATED"/>
    <property type="match status" value="1"/>
</dbReference>
<evidence type="ECO:0000256" key="13">
    <source>
        <dbReference type="ARBA" id="ARBA00023237"/>
    </source>
</evidence>
<evidence type="ECO:0000256" key="10">
    <source>
        <dbReference type="ARBA" id="ARBA00023114"/>
    </source>
</evidence>
<evidence type="ECO:0000259" key="18">
    <source>
        <dbReference type="Pfam" id="PF10531"/>
    </source>
</evidence>
<evidence type="ECO:0000256" key="5">
    <source>
        <dbReference type="ARBA" id="ARBA00022597"/>
    </source>
</evidence>
<dbReference type="EMBL" id="JAACJS010000002">
    <property type="protein sequence ID" value="NCI49111.1"/>
    <property type="molecule type" value="Genomic_DNA"/>
</dbReference>
<feature type="chain" id="PRO_5046324748" evidence="16">
    <location>
        <begin position="23"/>
        <end position="812"/>
    </location>
</feature>
<dbReference type="Gene3D" id="3.10.560.10">
    <property type="entry name" value="Outer membrane lipoprotein wza domain like"/>
    <property type="match status" value="4"/>
</dbReference>
<evidence type="ECO:0000256" key="9">
    <source>
        <dbReference type="ARBA" id="ARBA00023065"/>
    </source>
</evidence>
<evidence type="ECO:0000256" key="2">
    <source>
        <dbReference type="ARBA" id="ARBA00009450"/>
    </source>
</evidence>
<sequence>MKCAFKGLMVVLLVAMQFTAGAQLPVSVENLTDEQLMQLVSKYQLSGLSEVELDAKAREYGIPSDQVLILKKRLAVLQGSGGLTGENTSFNNKTNSYVLRDKVFTKGPSRKEDSLGILNVFGSEIFDNADLSFEPNLNIATPANYVIGVNDQLVIDVYGVSDNTSKLKVTTEGDIRFPKYGPIKVAGLTVDEARVKIKNALTRIYPGIASGSVHVQVAIGQTRSIQVSLIGEVRKPGRYTLSALATLMTALYASGGPNDIGTLRNVELVRNGKLIVSFDLYDFIMKADLSKNILLQDDDVIRIKPYETRVALRGAVKKQALFDVKPGESAADILAYAGGFADIAFKEMLRVTRLGQSSKEIISVKGNALAKFIFQSGDTLAVDKLSNLYANRVIVTGSVYHPGAYGIAQIPSLQELLTIARPREEAYYDRALLRRYKPDYTSSIINFNVRDALNGTFTLKLEREDSIHIYVRDELREKYTVTINGEVNNPGVYAFSENMTAQDVVLLANGYREGASLQKIEISRRLKTDGRDSDTSLYSVIKEINLANAGTSDLEFKLNPFDVISVRKSSTYKEQINVTVEGEVRYPGKYTLSASNERISDIIKRAGGLKSNAFTDGARLIRNVYVGISQSDASLLATKANLINKQSGRVVAPSAVNDSVLVNTLSDQQQLVSIRLTEALTNPGSKDDLFLEEGDILKIPKTIQTIQTFGMVNVPKQIIFHPGLTFKDAILESGGFSVNASRRHAYVVYPNGEVTPTRNFLFFRSYPRLKTGAEIYVPAKSERKKLTTGETIGLISGLTSVLGLVVILVNTK</sequence>